<feature type="compositionally biased region" description="Basic and acidic residues" evidence="1">
    <location>
        <begin position="16"/>
        <end position="31"/>
    </location>
</feature>
<dbReference type="EMBL" id="VEPZ02000897">
    <property type="protein sequence ID" value="KAE8712403.1"/>
    <property type="molecule type" value="Genomic_DNA"/>
</dbReference>
<dbReference type="PANTHER" id="PTHR31390">
    <property type="entry name" value="EXPRESSED PROTEIN"/>
    <property type="match status" value="1"/>
</dbReference>
<name>A0A6A3B7U7_HIBSY</name>
<organism evidence="2 3">
    <name type="scientific">Hibiscus syriacus</name>
    <name type="common">Rose of Sharon</name>
    <dbReference type="NCBI Taxonomy" id="106335"/>
    <lineage>
        <taxon>Eukaryota</taxon>
        <taxon>Viridiplantae</taxon>
        <taxon>Streptophyta</taxon>
        <taxon>Embryophyta</taxon>
        <taxon>Tracheophyta</taxon>
        <taxon>Spermatophyta</taxon>
        <taxon>Magnoliopsida</taxon>
        <taxon>eudicotyledons</taxon>
        <taxon>Gunneridae</taxon>
        <taxon>Pentapetalae</taxon>
        <taxon>rosids</taxon>
        <taxon>malvids</taxon>
        <taxon>Malvales</taxon>
        <taxon>Malvaceae</taxon>
        <taxon>Malvoideae</taxon>
        <taxon>Hibiscus</taxon>
    </lineage>
</organism>
<evidence type="ECO:0000313" key="2">
    <source>
        <dbReference type="EMBL" id="KAE8712403.1"/>
    </source>
</evidence>
<feature type="region of interest" description="Disordered" evidence="1">
    <location>
        <begin position="401"/>
        <end position="440"/>
    </location>
</feature>
<sequence length="689" mass="75226">MSNPRPEMDNTFGSGQKDEQGKDESLQNLEESRDILGENGTDCSELISKKLARRANPQLALMINAGKRLEAGESLLMDSFLPSIFCVGDKVPRHVVTLDEKYLRRCLELIRIKAAKAAQCNVSVNLCSVKMGMLSNGLHSAKIRDEGSCEFGRFAFDSPPAAGTGGVVIRPVEQWVISSKRGSRSMANILKSPLLRKFGASDVDPSSNDVKRSVSYDFMSSPGGYSNYSSHKLGSETPLSENRKFGSKTVHKRLVSMSSSNTTCSDQSSSSTSTTSYRGMLQCTWKGGNPYFIFSLDNQREVYVANLSEEGSARGRGPDCMYLFHSSKGSHKEHGISDAESNLVGKMKLSNSFSICPRGSKVKETEFVLYSRIGTFNSDMQTSTYNHRKNKGLPKKVVEVFKSSHSSKPRTMSRCQSSSIMEDDTVNNSTSPDKTSQIEEELPPNLELSAIVLRDHLPTKPLPDAGGWGLTFLRKAGVKQHVETMEASVPCACSANTHDDCSTSMDILVPAGIHGGPRTRNGGPSNLIDRWRTGGRCDCGGWDLGCPLTVLEGRSSKERGLPSTDTSDASKPFDVFVQGSKHGSPMLRIAHVHDELYFVHFQSTLSALQSFSIAVAYIHSQSPNFRPKTVYSSRSVLELCATTNLNRGVGTVPELCGNGTTLCRKCYGTSWLRALPCMLNCKCLEPLGS</sequence>
<feature type="region of interest" description="Disordered" evidence="1">
    <location>
        <begin position="1"/>
        <end position="31"/>
    </location>
</feature>
<reference evidence="2" key="1">
    <citation type="submission" date="2019-09" db="EMBL/GenBank/DDBJ databases">
        <title>Draft genome information of white flower Hibiscus syriacus.</title>
        <authorList>
            <person name="Kim Y.-M."/>
        </authorList>
    </citation>
    <scope>NUCLEOTIDE SEQUENCE [LARGE SCALE GENOMIC DNA]</scope>
    <source>
        <strain evidence="2">YM2019G1</strain>
    </source>
</reference>
<gene>
    <name evidence="2" type="ORF">F3Y22_tig00110257pilonHSYRG00094</name>
</gene>
<comment type="caution">
    <text evidence="2">The sequence shown here is derived from an EMBL/GenBank/DDBJ whole genome shotgun (WGS) entry which is preliminary data.</text>
</comment>
<dbReference type="InterPro" id="IPR021916">
    <property type="entry name" value="DUF3527"/>
</dbReference>
<keyword evidence="3" id="KW-1185">Reference proteome</keyword>
<dbReference type="AlphaFoldDB" id="A0A6A3B7U7"/>
<dbReference type="GO" id="GO:0005840">
    <property type="term" value="C:ribosome"/>
    <property type="evidence" value="ECO:0007669"/>
    <property type="project" value="UniProtKB-KW"/>
</dbReference>
<accession>A0A6A3B7U7</accession>
<dbReference type="Pfam" id="PF12043">
    <property type="entry name" value="DUF3527"/>
    <property type="match status" value="1"/>
</dbReference>
<protein>
    <submittedName>
        <fullName evidence="2">60S ribosomal protein L23-like</fullName>
    </submittedName>
</protein>
<proteinExistence type="predicted"/>
<feature type="compositionally biased region" description="Polar residues" evidence="1">
    <location>
        <begin position="403"/>
        <end position="435"/>
    </location>
</feature>
<dbReference type="Proteomes" id="UP000436088">
    <property type="component" value="Unassembled WGS sequence"/>
</dbReference>
<evidence type="ECO:0000256" key="1">
    <source>
        <dbReference type="SAM" id="MobiDB-lite"/>
    </source>
</evidence>
<dbReference type="PANTHER" id="PTHR31390:SF2">
    <property type="entry name" value="EXPRESSED PROTEIN"/>
    <property type="match status" value="1"/>
</dbReference>
<evidence type="ECO:0000313" key="3">
    <source>
        <dbReference type="Proteomes" id="UP000436088"/>
    </source>
</evidence>